<comment type="similarity">
    <text evidence="2">Belongs to the dpy-19 family.</text>
</comment>
<dbReference type="Proteomes" id="UP001178507">
    <property type="component" value="Unassembled WGS sequence"/>
</dbReference>
<feature type="transmembrane region" description="Helical" evidence="8">
    <location>
        <begin position="284"/>
        <end position="304"/>
    </location>
</feature>
<feature type="transmembrane region" description="Helical" evidence="8">
    <location>
        <begin position="137"/>
        <end position="160"/>
    </location>
</feature>
<evidence type="ECO:0000256" key="3">
    <source>
        <dbReference type="ARBA" id="ARBA00022676"/>
    </source>
</evidence>
<gene>
    <name evidence="9" type="ORF">EVOR1521_LOCUS21288</name>
</gene>
<accession>A0AA36N944</accession>
<protein>
    <submittedName>
        <fullName evidence="9">Uncharacterized protein</fullName>
    </submittedName>
</protein>
<evidence type="ECO:0000313" key="10">
    <source>
        <dbReference type="Proteomes" id="UP001178507"/>
    </source>
</evidence>
<proteinExistence type="inferred from homology"/>
<dbReference type="Pfam" id="PF10034">
    <property type="entry name" value="Dpy19"/>
    <property type="match status" value="1"/>
</dbReference>
<keyword evidence="3" id="KW-0328">Glycosyltransferase</keyword>
<dbReference type="PANTHER" id="PTHR31488">
    <property type="entry name" value="DPY-19-LIKE 1, LIKE (H. SAPIENS)"/>
    <property type="match status" value="1"/>
</dbReference>
<dbReference type="EMBL" id="CAUJNA010003260">
    <property type="protein sequence ID" value="CAJ1397234.1"/>
    <property type="molecule type" value="Genomic_DNA"/>
</dbReference>
<feature type="transmembrane region" description="Helical" evidence="8">
    <location>
        <begin position="98"/>
        <end position="116"/>
    </location>
</feature>
<comment type="caution">
    <text evidence="9">The sequence shown here is derived from an EMBL/GenBank/DDBJ whole genome shotgun (WGS) entry which is preliminary data.</text>
</comment>
<feature type="transmembrane region" description="Helical" evidence="8">
    <location>
        <begin position="209"/>
        <end position="227"/>
    </location>
</feature>
<feature type="transmembrane region" description="Helical" evidence="8">
    <location>
        <begin position="458"/>
        <end position="477"/>
    </location>
</feature>
<name>A0AA36N944_9DINO</name>
<dbReference type="PANTHER" id="PTHR31488:SF1">
    <property type="entry name" value="C-MANNOSYLTRANSFERASE DPY19L1"/>
    <property type="match status" value="1"/>
</dbReference>
<evidence type="ECO:0000256" key="6">
    <source>
        <dbReference type="ARBA" id="ARBA00022989"/>
    </source>
</evidence>
<sequence>MVSRMKGFAALSVVIAVLMGALYVYENLIYLRVLHSLSPNLAAVAALQTENAFYYSYFQELVDSESLLEGFQRIIWDRRTEYPEVLNAIRRFNIYQEILLAVEYRLLGLLGLGFALPHPFDFFRLHIVVLNGVGQGFLCLLASEISGNPFAGLLCFLVSFLNRFQTSRLGNYTSSDLRELWGIPLLWVQSYLVWRVLLASHQPSQRRRWLLLGLMLVTIAFIVSWQFSPFLLLLQATALYSINIVAGFDSLRPVLVEILNVYVVSMAVAVVLHFGSPYLLTSPFFFQLVALKVSTSLCFCHRPALYTWRSWFLRRASHVAEGLVAVVSFLLVRQVLAPFATADTHVYEILCTKVSAVNDMLPAQFQLPQNKLPACAEPSFNANLYLIMGVFKLLEWSSLQVYLQSTAAPAAAASCLLVLLRALGNWMAVQAAKRQKAKKGKNAKEEKLDFREEESEDAALLFFVAQFVLFLLLGSLVNRLRVAFAPPMMVLAVVLWGPRVWGPWGKTKAVMPILLLGYVCHGLWMASMLPCLTAEEGICQHLADKFSNDGDLADLYDWINEVVKPGTPVLASMNLAGSMRAFTHVPMIIHPQFESENLRKRVQQAYELYNCGSEESFATTMENLKAKLVIFEYSRCFFTPYKLDDKRKNCNSKKHQTEDLMCMKLHARSRYFKLMFMNGNYAVFQLRKQPLDGPRPKALEVRRWLDDHSNWQDYAQLCERTQKEKCGPRLMEAAAHFLHGLKKPQAAAELRSWALKLFPENGYVNYYQARFLDVDANRPKDAKPYYEKALRLLQNNPKVLTEVILYHDLVLQHPSFSSALVQRRAKSSKAGELSLLQLKGPGVGTLMCEAAVAAKSGGQAKLALQLWQRAQELAPLGNCVRNNWPIINDERAEDNSYARQYSTWAKVRMAAAGGVSLEIGPHHLVNVRFLEDDDLTLWPPKNKTSW</sequence>
<dbReference type="GO" id="GO:0005637">
    <property type="term" value="C:nuclear inner membrane"/>
    <property type="evidence" value="ECO:0007669"/>
    <property type="project" value="TreeGrafter"/>
</dbReference>
<feature type="transmembrane region" description="Helical" evidence="8">
    <location>
        <begin position="7"/>
        <end position="25"/>
    </location>
</feature>
<dbReference type="InterPro" id="IPR018732">
    <property type="entry name" value="Dpy-19/Dpy-19-like"/>
</dbReference>
<feature type="transmembrane region" description="Helical" evidence="8">
    <location>
        <begin position="233"/>
        <end position="251"/>
    </location>
</feature>
<evidence type="ECO:0000256" key="2">
    <source>
        <dbReference type="ARBA" id="ARBA00008744"/>
    </source>
</evidence>
<dbReference type="AlphaFoldDB" id="A0AA36N944"/>
<dbReference type="Gene3D" id="1.25.40.10">
    <property type="entry name" value="Tetratricopeptide repeat domain"/>
    <property type="match status" value="1"/>
</dbReference>
<feature type="transmembrane region" description="Helical" evidence="8">
    <location>
        <begin position="258"/>
        <end position="278"/>
    </location>
</feature>
<evidence type="ECO:0000256" key="7">
    <source>
        <dbReference type="ARBA" id="ARBA00023136"/>
    </source>
</evidence>
<dbReference type="SUPFAM" id="SSF48452">
    <property type="entry name" value="TPR-like"/>
    <property type="match status" value="1"/>
</dbReference>
<keyword evidence="6 8" id="KW-1133">Transmembrane helix</keyword>
<keyword evidence="10" id="KW-1185">Reference proteome</keyword>
<reference evidence="9" key="1">
    <citation type="submission" date="2023-08" db="EMBL/GenBank/DDBJ databases">
        <authorList>
            <person name="Chen Y."/>
            <person name="Shah S."/>
            <person name="Dougan E. K."/>
            <person name="Thang M."/>
            <person name="Chan C."/>
        </authorList>
    </citation>
    <scope>NUCLEOTIDE SEQUENCE</scope>
</reference>
<comment type="subcellular location">
    <subcellularLocation>
        <location evidence="1">Membrane</location>
        <topology evidence="1">Multi-pass membrane protein</topology>
    </subcellularLocation>
</comment>
<dbReference type="InterPro" id="IPR011990">
    <property type="entry name" value="TPR-like_helical_dom_sf"/>
</dbReference>
<evidence type="ECO:0000256" key="5">
    <source>
        <dbReference type="ARBA" id="ARBA00022692"/>
    </source>
</evidence>
<organism evidence="9 10">
    <name type="scientific">Effrenium voratum</name>
    <dbReference type="NCBI Taxonomy" id="2562239"/>
    <lineage>
        <taxon>Eukaryota</taxon>
        <taxon>Sar</taxon>
        <taxon>Alveolata</taxon>
        <taxon>Dinophyceae</taxon>
        <taxon>Suessiales</taxon>
        <taxon>Symbiodiniaceae</taxon>
        <taxon>Effrenium</taxon>
    </lineage>
</organism>
<evidence type="ECO:0000256" key="8">
    <source>
        <dbReference type="SAM" id="Phobius"/>
    </source>
</evidence>
<evidence type="ECO:0000256" key="4">
    <source>
        <dbReference type="ARBA" id="ARBA00022679"/>
    </source>
</evidence>
<feature type="transmembrane region" description="Helical" evidence="8">
    <location>
        <begin position="316"/>
        <end position="336"/>
    </location>
</feature>
<evidence type="ECO:0000256" key="1">
    <source>
        <dbReference type="ARBA" id="ARBA00004141"/>
    </source>
</evidence>
<keyword evidence="4" id="KW-0808">Transferase</keyword>
<keyword evidence="5 8" id="KW-0812">Transmembrane</keyword>
<keyword evidence="7 8" id="KW-0472">Membrane</keyword>
<dbReference type="GO" id="GO:0000030">
    <property type="term" value="F:mannosyltransferase activity"/>
    <property type="evidence" value="ECO:0007669"/>
    <property type="project" value="TreeGrafter"/>
</dbReference>
<evidence type="ECO:0000313" key="9">
    <source>
        <dbReference type="EMBL" id="CAJ1397234.1"/>
    </source>
</evidence>
<feature type="transmembrane region" description="Helical" evidence="8">
    <location>
        <begin position="407"/>
        <end position="429"/>
    </location>
</feature>